<dbReference type="AlphaFoldDB" id="A0A2S7KYT4"/>
<organism evidence="1 2">
    <name type="scientific">Polaribacter filamentus</name>
    <dbReference type="NCBI Taxonomy" id="53483"/>
    <lineage>
        <taxon>Bacteria</taxon>
        <taxon>Pseudomonadati</taxon>
        <taxon>Bacteroidota</taxon>
        <taxon>Flavobacteriia</taxon>
        <taxon>Flavobacteriales</taxon>
        <taxon>Flavobacteriaceae</taxon>
    </lineage>
</organism>
<name>A0A2S7KYT4_9FLAO</name>
<dbReference type="EMBL" id="MQUA01000013">
    <property type="protein sequence ID" value="PQB07825.1"/>
    <property type="molecule type" value="Genomic_DNA"/>
</dbReference>
<protein>
    <submittedName>
        <fullName evidence="1">Uncharacterized protein</fullName>
    </submittedName>
</protein>
<evidence type="ECO:0000313" key="2">
    <source>
        <dbReference type="Proteomes" id="UP000239522"/>
    </source>
</evidence>
<dbReference type="Proteomes" id="UP000239522">
    <property type="component" value="Unassembled WGS sequence"/>
</dbReference>
<comment type="caution">
    <text evidence="1">The sequence shown here is derived from an EMBL/GenBank/DDBJ whole genome shotgun (WGS) entry which is preliminary data.</text>
</comment>
<evidence type="ECO:0000313" key="1">
    <source>
        <dbReference type="EMBL" id="PQB07825.1"/>
    </source>
</evidence>
<accession>A0A2S7KYT4</accession>
<gene>
    <name evidence="1" type="ORF">BST83_12175</name>
</gene>
<keyword evidence="2" id="KW-1185">Reference proteome</keyword>
<proteinExistence type="predicted"/>
<sequence>MRQKRVDILYFGRVNAKTGVSTVLKSFVKGTAYLQNNNILLKIFDLDGEYLDSQKGNNNEIGFQPSFKSNLKRIAKKNFFISWFLVYRLYWFNAKKSLKFYLKKNRSADVMFFHDFFSCYLYLKLNLKIKQKKY</sequence>
<reference evidence="1 2" key="1">
    <citation type="submission" date="2016-11" db="EMBL/GenBank/DDBJ databases">
        <title>Trade-off between light-utilization and light-protection in marine flavobacteria.</title>
        <authorList>
            <person name="Kumagai Y."/>
        </authorList>
    </citation>
    <scope>NUCLEOTIDE SEQUENCE [LARGE SCALE GENOMIC DNA]</scope>
    <source>
        <strain evidence="1 2">ATCC 700397</strain>
    </source>
</reference>
<dbReference type="RefSeq" id="WP_104810029.1">
    <property type="nucleotide sequence ID" value="NZ_MQUA01000013.1"/>
</dbReference>